<evidence type="ECO:0000313" key="3">
    <source>
        <dbReference type="EMBL" id="EFM25650.1"/>
    </source>
</evidence>
<dbReference type="InterPro" id="IPR005064">
    <property type="entry name" value="BUG"/>
</dbReference>
<accession>E0NKM3</accession>
<feature type="signal peptide" evidence="2">
    <location>
        <begin position="1"/>
        <end position="31"/>
    </location>
</feature>
<protein>
    <recommendedName>
        <fullName evidence="5">Tripartite tricarboxylate transporter substrate binding protein</fullName>
    </recommendedName>
</protein>
<evidence type="ECO:0000313" key="4">
    <source>
        <dbReference type="Proteomes" id="UP000003280"/>
    </source>
</evidence>
<organism evidence="3 4">
    <name type="scientific">Peptoniphilus duerdenii ATCC BAA-1640</name>
    <dbReference type="NCBI Taxonomy" id="862517"/>
    <lineage>
        <taxon>Bacteria</taxon>
        <taxon>Bacillati</taxon>
        <taxon>Bacillota</taxon>
        <taxon>Tissierellia</taxon>
        <taxon>Tissierellales</taxon>
        <taxon>Peptoniphilaceae</taxon>
        <taxon>Peptoniphilus</taxon>
    </lineage>
</organism>
<dbReference type="PIRSF" id="PIRSF017082">
    <property type="entry name" value="YflP"/>
    <property type="match status" value="1"/>
</dbReference>
<dbReference type="PANTHER" id="PTHR42928">
    <property type="entry name" value="TRICARBOXYLATE-BINDING PROTEIN"/>
    <property type="match status" value="1"/>
</dbReference>
<dbReference type="PROSITE" id="PS51257">
    <property type="entry name" value="PROKAR_LIPOPROTEIN"/>
    <property type="match status" value="1"/>
</dbReference>
<comment type="similarity">
    <text evidence="1">Belongs to the UPF0065 (bug) family.</text>
</comment>
<evidence type="ECO:0008006" key="5">
    <source>
        <dbReference type="Google" id="ProtNLM"/>
    </source>
</evidence>
<evidence type="ECO:0000256" key="2">
    <source>
        <dbReference type="SAM" id="SignalP"/>
    </source>
</evidence>
<name>E0NKM3_9FIRM</name>
<reference evidence="3 4" key="1">
    <citation type="submission" date="2010-07" db="EMBL/GenBank/DDBJ databases">
        <authorList>
            <person name="Muzny D."/>
            <person name="Qin X."/>
            <person name="Deng J."/>
            <person name="Jiang H."/>
            <person name="Liu Y."/>
            <person name="Qu J."/>
            <person name="Song X.-Z."/>
            <person name="Zhang L."/>
            <person name="Thornton R."/>
            <person name="Coyle M."/>
            <person name="Francisco L."/>
            <person name="Jackson L."/>
            <person name="Javaid M."/>
            <person name="Korchina V."/>
            <person name="Kovar C."/>
            <person name="Mata R."/>
            <person name="Mathew T."/>
            <person name="Ngo R."/>
            <person name="Nguyen L."/>
            <person name="Nguyen N."/>
            <person name="Okwuonu G."/>
            <person name="Ongeri F."/>
            <person name="Pham C."/>
            <person name="Simmons D."/>
            <person name="Wilczek-Boney K."/>
            <person name="Hale W."/>
            <person name="Jakkamsetti A."/>
            <person name="Pham P."/>
            <person name="Ruth R."/>
            <person name="San Lucas F."/>
            <person name="Warren J."/>
            <person name="Zhang J."/>
            <person name="Zhao Z."/>
            <person name="Zhou C."/>
            <person name="Zhu D."/>
            <person name="Lee S."/>
            <person name="Bess C."/>
            <person name="Blankenburg K."/>
            <person name="Forbes L."/>
            <person name="Fu Q."/>
            <person name="Gubbala S."/>
            <person name="Hirani K."/>
            <person name="Jayaseelan J.C."/>
            <person name="Lara F."/>
            <person name="Munidasa M."/>
            <person name="Palculict T."/>
            <person name="Patil S."/>
            <person name="Pu L.-L."/>
            <person name="Saada N."/>
            <person name="Tang L."/>
            <person name="Weissenberger G."/>
            <person name="Zhu Y."/>
            <person name="Hemphill L."/>
            <person name="Shang Y."/>
            <person name="Youmans B."/>
            <person name="Ayvaz T."/>
            <person name="Ross M."/>
            <person name="Santibanez J."/>
            <person name="Aqrawi P."/>
            <person name="Gross S."/>
            <person name="Joshi V."/>
            <person name="Fowler G."/>
            <person name="Nazareth L."/>
            <person name="Reid J."/>
            <person name="Worley K."/>
            <person name="Petrosino J."/>
            <person name="Highlander S."/>
            <person name="Gibbs R."/>
        </authorList>
    </citation>
    <scope>NUCLEOTIDE SEQUENCE [LARGE SCALE GENOMIC DNA]</scope>
    <source>
        <strain evidence="3 4">ATCC BAA-1640</strain>
    </source>
</reference>
<dbReference type="Gene3D" id="3.40.190.150">
    <property type="entry name" value="Bordetella uptake gene, domain 1"/>
    <property type="match status" value="1"/>
</dbReference>
<dbReference type="PANTHER" id="PTHR42928:SF5">
    <property type="entry name" value="BLR1237 PROTEIN"/>
    <property type="match status" value="1"/>
</dbReference>
<keyword evidence="4" id="KW-1185">Reference proteome</keyword>
<dbReference type="AlphaFoldDB" id="E0NKM3"/>
<proteinExistence type="inferred from homology"/>
<dbReference type="SUPFAM" id="SSF53850">
    <property type="entry name" value="Periplasmic binding protein-like II"/>
    <property type="match status" value="1"/>
</dbReference>
<dbReference type="eggNOG" id="COG3181">
    <property type="taxonomic scope" value="Bacteria"/>
</dbReference>
<dbReference type="InterPro" id="IPR042100">
    <property type="entry name" value="Bug_dom1"/>
</dbReference>
<dbReference type="Pfam" id="PF03401">
    <property type="entry name" value="TctC"/>
    <property type="match status" value="1"/>
</dbReference>
<dbReference type="STRING" id="862517.HMPREF9225_0712"/>
<comment type="caution">
    <text evidence="3">The sequence shown here is derived from an EMBL/GenBank/DDBJ whole genome shotgun (WGS) entry which is preliminary data.</text>
</comment>
<feature type="chain" id="PRO_5003138081" description="Tripartite tricarboxylate transporter substrate binding protein" evidence="2">
    <location>
        <begin position="32"/>
        <end position="337"/>
    </location>
</feature>
<dbReference type="Gene3D" id="3.40.190.10">
    <property type="entry name" value="Periplasmic binding protein-like II"/>
    <property type="match status" value="1"/>
</dbReference>
<dbReference type="EMBL" id="AEEH01000028">
    <property type="protein sequence ID" value="EFM25650.1"/>
    <property type="molecule type" value="Genomic_DNA"/>
</dbReference>
<keyword evidence="2" id="KW-0732">Signal</keyword>
<dbReference type="CDD" id="cd07012">
    <property type="entry name" value="PBP2_Bug_TTT"/>
    <property type="match status" value="1"/>
</dbReference>
<sequence>MKKRRSKMKRKKLAILAIFAMAIFFTGCSKKGDSAEVKTDTSDFPKKDIHIIVPYNAGGGVDITSRVFADIAKSEESMKGNAIVVENKGGAGAVVGQTYVSQAEPDGYTVLAYTNAAINNPKLKDVTYNLDSFKPLAMICFDPDVLVMPPNSKFKNLEEFIAYAKENTVKVATPGFATVHHLAAVILEQENNLKFEYLHNDSAAVQMQQIMGGHCDVAFVSVGEAASSIQDGTIKGLGVMSDERIESIKDVPTFKENGYDMTYGAFRGFAVSSNVPDQEYNELKKIFEKVGASDELKEALMKANIPYSYKDGDAFLEYVKKQDESLDKILPILKQAK</sequence>
<dbReference type="Proteomes" id="UP000003280">
    <property type="component" value="Unassembled WGS sequence"/>
</dbReference>
<dbReference type="HOGENOM" id="CLU_045683_1_2_9"/>
<gene>
    <name evidence="3" type="ORF">HMPREF9225_0712</name>
</gene>
<dbReference type="OrthoDB" id="8881899at2"/>
<evidence type="ECO:0000256" key="1">
    <source>
        <dbReference type="ARBA" id="ARBA00006987"/>
    </source>
</evidence>